<gene>
    <name evidence="1" type="ORF">GMARGA_LOCUS4618</name>
</gene>
<dbReference type="EMBL" id="CAJVQB010001831">
    <property type="protein sequence ID" value="CAG8552344.1"/>
    <property type="molecule type" value="Genomic_DNA"/>
</dbReference>
<evidence type="ECO:0000313" key="1">
    <source>
        <dbReference type="EMBL" id="CAG8552344.1"/>
    </source>
</evidence>
<sequence>MSDKTKSKSKQCEECGTTESPKFCSLKKSVEEIGNEIETTRREEKESQVEEEVEFIYENEEDAIIRDKIDAIVREKVINEELESTNEGDLDVNTEKE</sequence>
<protein>
    <submittedName>
        <fullName evidence="1">7396_t:CDS:1</fullName>
    </submittedName>
</protein>
<reference evidence="1 2" key="1">
    <citation type="submission" date="2021-06" db="EMBL/GenBank/DDBJ databases">
        <authorList>
            <person name="Kallberg Y."/>
            <person name="Tangrot J."/>
            <person name="Rosling A."/>
        </authorList>
    </citation>
    <scope>NUCLEOTIDE SEQUENCE [LARGE SCALE GENOMIC DNA]</scope>
    <source>
        <strain evidence="1 2">120-4 pot B 10/14</strain>
    </source>
</reference>
<name>A0ABN7UEC7_GIGMA</name>
<dbReference type="Proteomes" id="UP000789901">
    <property type="component" value="Unassembled WGS sequence"/>
</dbReference>
<keyword evidence="2" id="KW-1185">Reference proteome</keyword>
<comment type="caution">
    <text evidence="1">The sequence shown here is derived from an EMBL/GenBank/DDBJ whole genome shotgun (WGS) entry which is preliminary data.</text>
</comment>
<evidence type="ECO:0000313" key="2">
    <source>
        <dbReference type="Proteomes" id="UP000789901"/>
    </source>
</evidence>
<proteinExistence type="predicted"/>
<accession>A0ABN7UEC7</accession>
<feature type="non-terminal residue" evidence="1">
    <location>
        <position position="97"/>
    </location>
</feature>
<organism evidence="1 2">
    <name type="scientific">Gigaspora margarita</name>
    <dbReference type="NCBI Taxonomy" id="4874"/>
    <lineage>
        <taxon>Eukaryota</taxon>
        <taxon>Fungi</taxon>
        <taxon>Fungi incertae sedis</taxon>
        <taxon>Mucoromycota</taxon>
        <taxon>Glomeromycotina</taxon>
        <taxon>Glomeromycetes</taxon>
        <taxon>Diversisporales</taxon>
        <taxon>Gigasporaceae</taxon>
        <taxon>Gigaspora</taxon>
    </lineage>
</organism>